<accession>X1UTZ5</accession>
<name>X1UTZ5_9ZZZZ</name>
<reference evidence="1" key="1">
    <citation type="journal article" date="2014" name="Front. Microbiol.">
        <title>High frequency of phylogenetically diverse reductive dehalogenase-homologous genes in deep subseafloor sedimentary metagenomes.</title>
        <authorList>
            <person name="Kawai M."/>
            <person name="Futagami T."/>
            <person name="Toyoda A."/>
            <person name="Takaki Y."/>
            <person name="Nishi S."/>
            <person name="Hori S."/>
            <person name="Arai W."/>
            <person name="Tsubouchi T."/>
            <person name="Morono Y."/>
            <person name="Uchiyama I."/>
            <person name="Ito T."/>
            <person name="Fujiyama A."/>
            <person name="Inagaki F."/>
            <person name="Takami H."/>
        </authorList>
    </citation>
    <scope>NUCLEOTIDE SEQUENCE</scope>
    <source>
        <strain evidence="1">Expedition CK06-06</strain>
    </source>
</reference>
<proteinExistence type="predicted"/>
<comment type="caution">
    <text evidence="1">The sequence shown here is derived from an EMBL/GenBank/DDBJ whole genome shotgun (WGS) entry which is preliminary data.</text>
</comment>
<gene>
    <name evidence="1" type="ORF">S12H4_57066</name>
</gene>
<dbReference type="AlphaFoldDB" id="X1UTZ5"/>
<evidence type="ECO:0000313" key="1">
    <source>
        <dbReference type="EMBL" id="GAJ20944.1"/>
    </source>
</evidence>
<protein>
    <submittedName>
        <fullName evidence="1">Uncharacterized protein</fullName>
    </submittedName>
</protein>
<feature type="non-terminal residue" evidence="1">
    <location>
        <position position="1"/>
    </location>
</feature>
<organism evidence="1">
    <name type="scientific">marine sediment metagenome</name>
    <dbReference type="NCBI Taxonomy" id="412755"/>
    <lineage>
        <taxon>unclassified sequences</taxon>
        <taxon>metagenomes</taxon>
        <taxon>ecological metagenomes</taxon>
    </lineage>
</organism>
<sequence length="55" mass="6937">WIDSEINSRIFRPWINYFDPWNNWQVRQKIGFGRICVQFFTWEGVTQQRLNIYRL</sequence>
<dbReference type="EMBL" id="BARW01036838">
    <property type="protein sequence ID" value="GAJ20944.1"/>
    <property type="molecule type" value="Genomic_DNA"/>
</dbReference>